<dbReference type="InterPro" id="IPR039672">
    <property type="entry name" value="MFS_2"/>
</dbReference>
<dbReference type="GO" id="GO:0015293">
    <property type="term" value="F:symporter activity"/>
    <property type="evidence" value="ECO:0007669"/>
    <property type="project" value="InterPro"/>
</dbReference>
<evidence type="ECO:0000313" key="3">
    <source>
        <dbReference type="EMBL" id="MBR0553347.1"/>
    </source>
</evidence>
<keyword evidence="2" id="KW-1133">Transmembrane helix</keyword>
<feature type="transmembrane region" description="Helical" evidence="2">
    <location>
        <begin position="157"/>
        <end position="177"/>
    </location>
</feature>
<feature type="transmembrane region" description="Helical" evidence="2">
    <location>
        <begin position="285"/>
        <end position="303"/>
    </location>
</feature>
<proteinExistence type="inferred from homology"/>
<organism evidence="3 4">
    <name type="scientific">Stakelama marina</name>
    <dbReference type="NCBI Taxonomy" id="2826939"/>
    <lineage>
        <taxon>Bacteria</taxon>
        <taxon>Pseudomonadati</taxon>
        <taxon>Pseudomonadota</taxon>
        <taxon>Alphaproteobacteria</taxon>
        <taxon>Sphingomonadales</taxon>
        <taxon>Sphingomonadaceae</taxon>
        <taxon>Stakelama</taxon>
    </lineage>
</organism>
<dbReference type="PANTHER" id="PTHR11328">
    <property type="entry name" value="MAJOR FACILITATOR SUPERFAMILY DOMAIN-CONTAINING PROTEIN"/>
    <property type="match status" value="1"/>
</dbReference>
<feature type="transmembrane region" description="Helical" evidence="2">
    <location>
        <begin position="438"/>
        <end position="457"/>
    </location>
</feature>
<dbReference type="InterPro" id="IPR036259">
    <property type="entry name" value="MFS_trans_sf"/>
</dbReference>
<dbReference type="SUPFAM" id="SSF103473">
    <property type="entry name" value="MFS general substrate transporter"/>
    <property type="match status" value="1"/>
</dbReference>
<dbReference type="Gene3D" id="1.20.1250.20">
    <property type="entry name" value="MFS general substrate transporter like domains"/>
    <property type="match status" value="1"/>
</dbReference>
<sequence>MTAAGALPPVRKVGRGPTLAYGFGAVAYGVKDNGFGTFLLLFYNQVVGLPSATVGLVIMAALIFDAFIDPAVGVLSDRTRSRWGRRHPWMYSAALPIAAGWLLLWNPPSLSEPLTLVWLFATAVAVRTAVSCYEVPSQALTPELSADYDERTRITSYRYLFGWAGGLTALFAAYAIFLTPETPGGNGLLNRPGYSHFALATAIAMAVAIIVSALGTHGEIRHLPKQAAPTGSVGAAFRELLETVKNRAFVILMLAGLCVYTNQGISFSLSNYLYSFVWRFSGGDFTWLALVLFAGVCVSFGIAPPVARRIGKPRAAAIFAACSAVLLTLPYWLRFAGLFPEPGSPILLPALFGIFIFHTGCSVSAMILGASMMADVVEHSEAHTGRRSEGVFFAGGFFIQKCTSGVGIAISGLVLWAANFPAAATPGEVPVPVIDRLTLIYCVIYLCVGLLGAWLYSRFPFGRDEHMSRVEAMGGSAGEASMPIR</sequence>
<feature type="transmembrane region" description="Helical" evidence="2">
    <location>
        <begin position="248"/>
        <end position="265"/>
    </location>
</feature>
<feature type="transmembrane region" description="Helical" evidence="2">
    <location>
        <begin position="47"/>
        <end position="68"/>
    </location>
</feature>
<reference evidence="3" key="1">
    <citation type="submission" date="2021-04" db="EMBL/GenBank/DDBJ databases">
        <title>Ouciella asimina sp. nov., isolated from the surface seawater in the hydrothermal field of Okinawa Trough.</title>
        <authorList>
            <person name="Shuang W."/>
        </authorList>
    </citation>
    <scope>NUCLEOTIDE SEQUENCE</scope>
    <source>
        <strain evidence="3">LXI357</strain>
    </source>
</reference>
<dbReference type="PANTHER" id="PTHR11328:SF28">
    <property type="entry name" value="MAJOR FACILITATOR SUPERFAMILY DOMAIN-CONTAINING PROTEIN 12"/>
    <property type="match status" value="1"/>
</dbReference>
<comment type="caution">
    <text evidence="3">The sequence shown here is derived from an EMBL/GenBank/DDBJ whole genome shotgun (WGS) entry which is preliminary data.</text>
</comment>
<dbReference type="GO" id="GO:0005886">
    <property type="term" value="C:plasma membrane"/>
    <property type="evidence" value="ECO:0007669"/>
    <property type="project" value="TreeGrafter"/>
</dbReference>
<feature type="transmembrane region" description="Helical" evidence="2">
    <location>
        <begin position="391"/>
        <end position="418"/>
    </location>
</feature>
<feature type="transmembrane region" description="Helical" evidence="2">
    <location>
        <begin position="315"/>
        <end position="334"/>
    </location>
</feature>
<feature type="transmembrane region" description="Helical" evidence="2">
    <location>
        <begin position="197"/>
        <end position="216"/>
    </location>
</feature>
<dbReference type="GO" id="GO:0008643">
    <property type="term" value="P:carbohydrate transport"/>
    <property type="evidence" value="ECO:0007669"/>
    <property type="project" value="InterPro"/>
</dbReference>
<name>A0A8T4IFF0_9SPHN</name>
<gene>
    <name evidence="3" type="ORF">J7S20_12630</name>
</gene>
<dbReference type="AlphaFoldDB" id="A0A8T4IFF0"/>
<feature type="transmembrane region" description="Helical" evidence="2">
    <location>
        <begin position="117"/>
        <end position="136"/>
    </location>
</feature>
<protein>
    <submittedName>
        <fullName evidence="3">MFS transporter</fullName>
    </submittedName>
</protein>
<accession>A0A8T4IFF0</accession>
<evidence type="ECO:0000313" key="4">
    <source>
        <dbReference type="Proteomes" id="UP000676996"/>
    </source>
</evidence>
<keyword evidence="2" id="KW-0472">Membrane</keyword>
<evidence type="ECO:0000256" key="1">
    <source>
        <dbReference type="ARBA" id="ARBA00009617"/>
    </source>
</evidence>
<dbReference type="Proteomes" id="UP000676996">
    <property type="component" value="Unassembled WGS sequence"/>
</dbReference>
<dbReference type="RefSeq" id="WP_284054616.1">
    <property type="nucleotide sequence ID" value="NZ_JAGRQC010000004.1"/>
</dbReference>
<keyword evidence="4" id="KW-1185">Reference proteome</keyword>
<dbReference type="EMBL" id="JAGRQC010000004">
    <property type="protein sequence ID" value="MBR0553347.1"/>
    <property type="molecule type" value="Genomic_DNA"/>
</dbReference>
<feature type="transmembrane region" description="Helical" evidence="2">
    <location>
        <begin position="89"/>
        <end position="105"/>
    </location>
</feature>
<evidence type="ECO:0000256" key="2">
    <source>
        <dbReference type="SAM" id="Phobius"/>
    </source>
</evidence>
<dbReference type="Pfam" id="PF13347">
    <property type="entry name" value="MFS_2"/>
    <property type="match status" value="1"/>
</dbReference>
<keyword evidence="2" id="KW-0812">Transmembrane</keyword>
<feature type="transmembrane region" description="Helical" evidence="2">
    <location>
        <begin position="346"/>
        <end position="370"/>
    </location>
</feature>
<comment type="similarity">
    <text evidence="1">Belongs to the sodium:galactoside symporter (TC 2.A.2) family.</text>
</comment>